<comment type="caution">
    <text evidence="1">The sequence shown here is derived from an EMBL/GenBank/DDBJ whole genome shotgun (WGS) entry which is preliminary data.</text>
</comment>
<evidence type="ECO:0000313" key="2">
    <source>
        <dbReference type="Proteomes" id="UP000017908"/>
    </source>
</evidence>
<dbReference type="Proteomes" id="UP000017908">
    <property type="component" value="Unassembled WGS sequence"/>
</dbReference>
<accession>R7MXH5</accession>
<proteinExistence type="predicted"/>
<dbReference type="SUPFAM" id="SSF102114">
    <property type="entry name" value="Radical SAM enzymes"/>
    <property type="match status" value="1"/>
</dbReference>
<dbReference type="InterPro" id="IPR058240">
    <property type="entry name" value="rSAM_sf"/>
</dbReference>
<name>R7MXH5_MEGEL</name>
<dbReference type="AlphaFoldDB" id="R7MXH5"/>
<sequence length="29" mass="3434">MTLGLYVHIPFCRHKCLYCDFPSYAGLER</sequence>
<dbReference type="EMBL" id="CBKE010000249">
    <property type="protein sequence ID" value="CDF05245.1"/>
    <property type="molecule type" value="Genomic_DNA"/>
</dbReference>
<organism evidence="1 2">
    <name type="scientific">Megasphaera elsdenii CAG:570</name>
    <dbReference type="NCBI Taxonomy" id="1263087"/>
    <lineage>
        <taxon>Bacteria</taxon>
        <taxon>Bacillati</taxon>
        <taxon>Bacillota</taxon>
        <taxon>Negativicutes</taxon>
        <taxon>Veillonellales</taxon>
        <taxon>Veillonellaceae</taxon>
        <taxon>Megasphaera</taxon>
    </lineage>
</organism>
<protein>
    <submittedName>
        <fullName evidence="1">Putative oxygen-independent coproporphyrinogen III oxidase</fullName>
    </submittedName>
</protein>
<reference evidence="1" key="1">
    <citation type="submission" date="2012-11" db="EMBL/GenBank/DDBJ databases">
        <title>Dependencies among metagenomic species, viruses, plasmids and units of genetic variation.</title>
        <authorList>
            <person name="Nielsen H.B."/>
            <person name="Almeida M."/>
            <person name="Juncker A.S."/>
            <person name="Rasmussen S."/>
            <person name="Li J."/>
            <person name="Sunagawa S."/>
            <person name="Plichta D."/>
            <person name="Gautier L."/>
            <person name="Le Chatelier E."/>
            <person name="Peletier E."/>
            <person name="Bonde I."/>
            <person name="Nielsen T."/>
            <person name="Manichanh C."/>
            <person name="Arumugam M."/>
            <person name="Batto J."/>
            <person name="Santos M.B.Q.D."/>
            <person name="Blom N."/>
            <person name="Borruel N."/>
            <person name="Burgdorf K.S."/>
            <person name="Boumezbeur F."/>
            <person name="Casellas F."/>
            <person name="Dore J."/>
            <person name="Guarner F."/>
            <person name="Hansen T."/>
            <person name="Hildebrand F."/>
            <person name="Kaas R.S."/>
            <person name="Kennedy S."/>
            <person name="Kristiansen K."/>
            <person name="Kultima J.R."/>
            <person name="Leonard P."/>
            <person name="Levenez F."/>
            <person name="Lund O."/>
            <person name="Moumen B."/>
            <person name="Le Paslier D."/>
            <person name="Pons N."/>
            <person name="Pedersen O."/>
            <person name="Prifti E."/>
            <person name="Qin J."/>
            <person name="Raes J."/>
            <person name="Tap J."/>
            <person name="Tims S."/>
            <person name="Ussery D.W."/>
            <person name="Yamada T."/>
            <person name="MetaHit consortium"/>
            <person name="Renault P."/>
            <person name="Sicheritz-Ponten T."/>
            <person name="Bork P."/>
            <person name="Wang J."/>
            <person name="Brunak S."/>
            <person name="Ehrlich S.D."/>
        </authorList>
    </citation>
    <scope>NUCLEOTIDE SEQUENCE [LARGE SCALE GENOMIC DNA]</scope>
</reference>
<gene>
    <name evidence="1" type="ORF">BN715_01510</name>
</gene>
<evidence type="ECO:0000313" key="1">
    <source>
        <dbReference type="EMBL" id="CDF05245.1"/>
    </source>
</evidence>